<dbReference type="EMBL" id="JAEHHL010000017">
    <property type="protein sequence ID" value="MBK0401254.1"/>
    <property type="molecule type" value="Genomic_DNA"/>
</dbReference>
<feature type="region of interest" description="Disordered" evidence="1">
    <location>
        <begin position="185"/>
        <end position="216"/>
    </location>
</feature>
<dbReference type="Proteomes" id="UP000655420">
    <property type="component" value="Unassembled WGS sequence"/>
</dbReference>
<dbReference type="AlphaFoldDB" id="A0A8J7M9L5"/>
<evidence type="ECO:0000313" key="3">
    <source>
        <dbReference type="EMBL" id="MBK0401254.1"/>
    </source>
</evidence>
<organism evidence="3 4">
    <name type="scientific">Thermohalobaculum xanthum</name>
    <dbReference type="NCBI Taxonomy" id="2753746"/>
    <lineage>
        <taxon>Bacteria</taxon>
        <taxon>Pseudomonadati</taxon>
        <taxon>Pseudomonadota</taxon>
        <taxon>Alphaproteobacteria</taxon>
        <taxon>Rhodobacterales</taxon>
        <taxon>Paracoccaceae</taxon>
        <taxon>Thermohalobaculum</taxon>
    </lineage>
</organism>
<evidence type="ECO:0000256" key="1">
    <source>
        <dbReference type="SAM" id="MobiDB-lite"/>
    </source>
</evidence>
<evidence type="ECO:0008006" key="5">
    <source>
        <dbReference type="Google" id="ProtNLM"/>
    </source>
</evidence>
<evidence type="ECO:0000313" key="4">
    <source>
        <dbReference type="Proteomes" id="UP000655420"/>
    </source>
</evidence>
<name>A0A8J7M9L5_9RHOB</name>
<comment type="caution">
    <text evidence="3">The sequence shown here is derived from an EMBL/GenBank/DDBJ whole genome shotgun (WGS) entry which is preliminary data.</text>
</comment>
<feature type="compositionally biased region" description="Low complexity" evidence="1">
    <location>
        <begin position="199"/>
        <end position="209"/>
    </location>
</feature>
<proteinExistence type="predicted"/>
<accession>A0A8J7M9L5</accession>
<evidence type="ECO:0000256" key="2">
    <source>
        <dbReference type="SAM" id="SignalP"/>
    </source>
</evidence>
<feature type="non-terminal residue" evidence="3">
    <location>
        <position position="216"/>
    </location>
</feature>
<keyword evidence="2" id="KW-0732">Signal</keyword>
<feature type="chain" id="PRO_5035201259" description="Peptidase M23" evidence="2">
    <location>
        <begin position="20"/>
        <end position="216"/>
    </location>
</feature>
<keyword evidence="4" id="KW-1185">Reference proteome</keyword>
<sequence>MRLAGAAAGLALALALAQAPGMPRAAASEGGAVVEAAQGDLARASSALEKADTPREKLEALGHAAAAAERALGAYRLLLRTLATEEAALAAAMDEDRAATARLVSALDSLSRAPRSALLAYPGGPVEAIRAASLMAAIAPELDRRRLDLALRLDRLAELRAREEEARRSAETLLAELQRLRADASRAVREHHGKAPSNRALEAQAAAAAERARDLA</sequence>
<gene>
    <name evidence="3" type="ORF">H0I76_18815</name>
</gene>
<feature type="signal peptide" evidence="2">
    <location>
        <begin position="1"/>
        <end position="19"/>
    </location>
</feature>
<reference evidence="3" key="1">
    <citation type="submission" date="2020-12" db="EMBL/GenBank/DDBJ databases">
        <title>Bacterial taxonomy.</title>
        <authorList>
            <person name="Pan X."/>
        </authorList>
    </citation>
    <scope>NUCLEOTIDE SEQUENCE</scope>
    <source>
        <strain evidence="3">M0105</strain>
    </source>
</reference>
<protein>
    <recommendedName>
        <fullName evidence="5">Peptidase M23</fullName>
    </recommendedName>
</protein>